<accession>U9USL6</accession>
<dbReference type="EMBL" id="KI279093">
    <property type="protein sequence ID" value="ESA18576.1"/>
    <property type="molecule type" value="Genomic_DNA"/>
</dbReference>
<organism evidence="1">
    <name type="scientific">Rhizophagus irregularis (strain DAOM 181602 / DAOM 197198 / MUCL 43194)</name>
    <name type="common">Arbuscular mycorrhizal fungus</name>
    <name type="synonym">Glomus intraradices</name>
    <dbReference type="NCBI Taxonomy" id="747089"/>
    <lineage>
        <taxon>Eukaryota</taxon>
        <taxon>Fungi</taxon>
        <taxon>Fungi incertae sedis</taxon>
        <taxon>Mucoromycota</taxon>
        <taxon>Glomeromycotina</taxon>
        <taxon>Glomeromycetes</taxon>
        <taxon>Glomerales</taxon>
        <taxon>Glomeraceae</taxon>
        <taxon>Rhizophagus</taxon>
    </lineage>
</organism>
<reference evidence="1" key="1">
    <citation type="submission" date="2013-07" db="EMBL/GenBank/DDBJ databases">
        <title>The genome of an arbuscular mycorrhizal fungus provides insights into the evolution of the oldest plant symbiosis.</title>
        <authorList>
            <consortium name="DOE Joint Genome Institute"/>
            <person name="Tisserant E."/>
            <person name="Malbreil M."/>
            <person name="Kuo A."/>
            <person name="Kohler A."/>
            <person name="Symeonidi A."/>
            <person name="Balestrini R."/>
            <person name="Charron P."/>
            <person name="Duensing N."/>
            <person name="Frei-dit-Frey N."/>
            <person name="Gianinazzi-Pearson V."/>
            <person name="Gilbert B."/>
            <person name="Handa Y."/>
            <person name="Hijri M."/>
            <person name="Kaul R."/>
            <person name="Kawaguchi M."/>
            <person name="Krajinski F."/>
            <person name="Lammers P."/>
            <person name="Lapierre D."/>
            <person name="Masclaux F.G."/>
            <person name="Murat C."/>
            <person name="Morin E."/>
            <person name="Ndikumana S."/>
            <person name="Pagni M."/>
            <person name="Petitpierre D."/>
            <person name="Requena N."/>
            <person name="Rosikiewicz P."/>
            <person name="Riley R."/>
            <person name="Saito K."/>
            <person name="San Clemente H."/>
            <person name="Shapiro H."/>
            <person name="van Tuinen D."/>
            <person name="Becard G."/>
            <person name="Bonfante P."/>
            <person name="Paszkowski U."/>
            <person name="Shachar-Hill Y."/>
            <person name="Young J.P."/>
            <person name="Sanders I.R."/>
            <person name="Henrissat B."/>
            <person name="Rensing S.A."/>
            <person name="Grigoriev I.V."/>
            <person name="Corradi N."/>
            <person name="Roux C."/>
            <person name="Martin F."/>
        </authorList>
    </citation>
    <scope>NUCLEOTIDE SEQUENCE</scope>
    <source>
        <strain evidence="1">DAOM 197198</strain>
    </source>
</reference>
<sequence length="55" mass="6158">MENQTGKQPGFPVKMEPAQTFGILHESSSELNTLELQLQFFALWADSLELSSTET</sequence>
<dbReference type="AlphaFoldDB" id="U9USL6"/>
<gene>
    <name evidence="1" type="ORF">GLOINDRAFT_20552</name>
</gene>
<dbReference type="HOGENOM" id="CLU_3033506_0_0_1"/>
<evidence type="ECO:0000313" key="1">
    <source>
        <dbReference type="EMBL" id="ESA18576.1"/>
    </source>
</evidence>
<protein>
    <submittedName>
        <fullName evidence="1">Uncharacterized protein</fullName>
    </submittedName>
</protein>
<proteinExistence type="predicted"/>
<name>U9USL6_RHIID</name>